<keyword evidence="2" id="KW-1185">Reference proteome</keyword>
<dbReference type="Gene3D" id="3.40.50.1820">
    <property type="entry name" value="alpha/beta hydrolase"/>
    <property type="match status" value="1"/>
</dbReference>
<name>A0A9W8GI77_9FUNG</name>
<reference evidence="1" key="1">
    <citation type="submission" date="2022-07" db="EMBL/GenBank/DDBJ databases">
        <title>Phylogenomic reconstructions and comparative analyses of Kickxellomycotina fungi.</title>
        <authorList>
            <person name="Reynolds N.K."/>
            <person name="Stajich J.E."/>
            <person name="Barry K."/>
            <person name="Grigoriev I.V."/>
            <person name="Crous P."/>
            <person name="Smith M.E."/>
        </authorList>
    </citation>
    <scope>NUCLEOTIDE SEQUENCE</scope>
    <source>
        <strain evidence="1">CBS 109367</strain>
    </source>
</reference>
<comment type="caution">
    <text evidence="1">The sequence shown here is derived from an EMBL/GenBank/DDBJ whole genome shotgun (WGS) entry which is preliminary data.</text>
</comment>
<dbReference type="EMBL" id="JANBTX010000129">
    <property type="protein sequence ID" value="KAJ2685924.1"/>
    <property type="molecule type" value="Genomic_DNA"/>
</dbReference>
<protein>
    <submittedName>
        <fullName evidence="1">Uncharacterized protein</fullName>
    </submittedName>
</protein>
<dbReference type="PANTHER" id="PTHR42103:SF2">
    <property type="entry name" value="AB HYDROLASE-1 DOMAIN-CONTAINING PROTEIN"/>
    <property type="match status" value="1"/>
</dbReference>
<dbReference type="InterPro" id="IPR029058">
    <property type="entry name" value="AB_hydrolase_fold"/>
</dbReference>
<evidence type="ECO:0000313" key="1">
    <source>
        <dbReference type="EMBL" id="KAJ2685924.1"/>
    </source>
</evidence>
<organism evidence="1 2">
    <name type="scientific">Coemansia spiralis</name>
    <dbReference type="NCBI Taxonomy" id="417178"/>
    <lineage>
        <taxon>Eukaryota</taxon>
        <taxon>Fungi</taxon>
        <taxon>Fungi incertae sedis</taxon>
        <taxon>Zoopagomycota</taxon>
        <taxon>Kickxellomycotina</taxon>
        <taxon>Kickxellomycetes</taxon>
        <taxon>Kickxellales</taxon>
        <taxon>Kickxellaceae</taxon>
        <taxon>Coemansia</taxon>
    </lineage>
</organism>
<sequence length="333" mass="36455">MALDVFELPCFVASRLDGRALEARITIAAQAAPGQRALIYIHPYPPLGGQFRNNVVHELSSRFDSSVGVSVAFNLRGAGASEGRTSWTGTSEQEDLRSILDMLHHQLVQLHPARHSAADLRSVLIQMQARGFLHDDVDVARLDGVPLPSIASTLLCGYSYGSVISSAIAADEYPELGIDYAHISFPYSVVWALALQKRGWYLQRIASTIASAALAFAAGPECMGRHIPRTLFIAGTADTFTATPAYDRWWAQLRGKALDALNVARPELSVSAAECAVDKALTTVSVHNADHGWMRRESEVSDAIEAWWWHTQSPGDCSEEVDAEWAVVPRRYN</sequence>
<dbReference type="OrthoDB" id="10260961at2759"/>
<accession>A0A9W8GI77</accession>
<gene>
    <name evidence="1" type="ORF">IWW39_003958</name>
</gene>
<proteinExistence type="predicted"/>
<evidence type="ECO:0000313" key="2">
    <source>
        <dbReference type="Proteomes" id="UP001151516"/>
    </source>
</evidence>
<dbReference type="PANTHER" id="PTHR42103">
    <property type="entry name" value="ALPHA/BETA-HYDROLASES SUPERFAMILY PROTEIN"/>
    <property type="match status" value="1"/>
</dbReference>
<dbReference type="SUPFAM" id="SSF53474">
    <property type="entry name" value="alpha/beta-Hydrolases"/>
    <property type="match status" value="1"/>
</dbReference>
<dbReference type="Proteomes" id="UP001151516">
    <property type="component" value="Unassembled WGS sequence"/>
</dbReference>
<dbReference type="AlphaFoldDB" id="A0A9W8GI77"/>